<keyword evidence="5 12" id="KW-0999">Mitochondrion inner membrane</keyword>
<keyword evidence="15" id="KW-1185">Reference proteome</keyword>
<comment type="subunit">
    <text evidence="12">Component of the PAM complex.</text>
</comment>
<feature type="region of interest" description="Disordered" evidence="13">
    <location>
        <begin position="44"/>
        <end position="112"/>
    </location>
</feature>
<feature type="transmembrane region" description="Helical" evidence="12">
    <location>
        <begin position="166"/>
        <end position="190"/>
    </location>
</feature>
<dbReference type="Proteomes" id="UP001201980">
    <property type="component" value="Unassembled WGS sequence"/>
</dbReference>
<evidence type="ECO:0000256" key="1">
    <source>
        <dbReference type="ARBA" id="ARBA00004448"/>
    </source>
</evidence>
<keyword evidence="11 12" id="KW-0472">Membrane</keyword>
<evidence type="ECO:0000256" key="11">
    <source>
        <dbReference type="ARBA" id="ARBA00023136"/>
    </source>
</evidence>
<sequence length="259" mass="28231">MLTTTTTMGLRAISAAPSCTTRSILRSPYGTLCPLGLRGSNGSNNPLVLSSPSSHTPNSKKPTSSTAAAMATPTAVPSSIRTESTLTNSTPGSQPGAPSPYQNPPPKDQPLDWQTFFTLRKKRRRYQLTFSVMSALGFSFGGALFLSSPGGEHLLTYFPLDPFIGFGLGMTGFMALGWLLGPAVGNTTFYMMHSRWKAQMTNKEIELFARIKKNRVDPTASSASNPVPDFYGEKIQSISGYRQWLKDQRAFNKKRTTFV</sequence>
<keyword evidence="9 12" id="KW-0811">Translocation</keyword>
<dbReference type="PANTHER" id="PTHR28021:SF1">
    <property type="entry name" value="PRESEQUENCE TRANSLOCATED-ASSOCIATED MOTOR SUBUNIT PAM17, MITOCHONDRIAL"/>
    <property type="match status" value="1"/>
</dbReference>
<keyword evidence="4 12" id="KW-0812">Transmembrane</keyword>
<feature type="compositionally biased region" description="Polar residues" evidence="13">
    <location>
        <begin position="80"/>
        <end position="93"/>
    </location>
</feature>
<evidence type="ECO:0000256" key="5">
    <source>
        <dbReference type="ARBA" id="ARBA00022792"/>
    </source>
</evidence>
<accession>A0AAD5RQJ6</accession>
<protein>
    <recommendedName>
        <fullName evidence="12">Presequence translocated-associated motor subunit PAM17</fullName>
    </recommendedName>
</protein>
<evidence type="ECO:0000256" key="13">
    <source>
        <dbReference type="SAM" id="MobiDB-lite"/>
    </source>
</evidence>
<evidence type="ECO:0000256" key="12">
    <source>
        <dbReference type="RuleBase" id="RU367146"/>
    </source>
</evidence>
<keyword evidence="6 12" id="KW-0653">Protein transport</keyword>
<feature type="compositionally biased region" description="Low complexity" evidence="13">
    <location>
        <begin position="62"/>
        <end position="79"/>
    </location>
</feature>
<comment type="similarity">
    <text evidence="2 12">Belongs to the PAM17 family.</text>
</comment>
<evidence type="ECO:0000313" key="14">
    <source>
        <dbReference type="EMBL" id="KAJ2900502.1"/>
    </source>
</evidence>
<dbReference type="PANTHER" id="PTHR28021">
    <property type="entry name" value="PRESEQUENCE TRANSLOCATED-ASSOCIATED MOTOR SUBUNIT PAM17, MITOCHONDRIAL"/>
    <property type="match status" value="1"/>
</dbReference>
<comment type="subcellular location">
    <subcellularLocation>
        <location evidence="1 12">Mitochondrion inner membrane</location>
        <topology evidence="1 12">Multi-pass membrane protein</topology>
    </subcellularLocation>
</comment>
<comment type="function">
    <text evidence="12">Component of the PAM complex, a complex required for the translocation of transit peptide-containing proteins from the inner membrane into the mitochondrial matrix in an ATP-dependent manner.</text>
</comment>
<evidence type="ECO:0000256" key="10">
    <source>
        <dbReference type="ARBA" id="ARBA00023128"/>
    </source>
</evidence>
<evidence type="ECO:0000256" key="4">
    <source>
        <dbReference type="ARBA" id="ARBA00022692"/>
    </source>
</evidence>
<evidence type="ECO:0000256" key="9">
    <source>
        <dbReference type="ARBA" id="ARBA00023010"/>
    </source>
</evidence>
<evidence type="ECO:0000256" key="8">
    <source>
        <dbReference type="ARBA" id="ARBA00022989"/>
    </source>
</evidence>
<dbReference type="GO" id="GO:0030150">
    <property type="term" value="P:protein import into mitochondrial matrix"/>
    <property type="evidence" value="ECO:0007669"/>
    <property type="project" value="UniProtKB-UniRule"/>
</dbReference>
<name>A0AAD5RQJ6_9PEZI</name>
<evidence type="ECO:0000256" key="7">
    <source>
        <dbReference type="ARBA" id="ARBA00022946"/>
    </source>
</evidence>
<feature type="transmembrane region" description="Helical" evidence="12">
    <location>
        <begin position="128"/>
        <end position="146"/>
    </location>
</feature>
<feature type="compositionally biased region" description="Low complexity" evidence="13">
    <location>
        <begin position="44"/>
        <end position="54"/>
    </location>
</feature>
<dbReference type="Pfam" id="PF08566">
    <property type="entry name" value="Pam17"/>
    <property type="match status" value="1"/>
</dbReference>
<gene>
    <name evidence="14" type="ORF">MKZ38_002407</name>
</gene>
<organism evidence="14 15">
    <name type="scientific">Zalerion maritima</name>
    <dbReference type="NCBI Taxonomy" id="339359"/>
    <lineage>
        <taxon>Eukaryota</taxon>
        <taxon>Fungi</taxon>
        <taxon>Dikarya</taxon>
        <taxon>Ascomycota</taxon>
        <taxon>Pezizomycotina</taxon>
        <taxon>Sordariomycetes</taxon>
        <taxon>Lulworthiomycetidae</taxon>
        <taxon>Lulworthiales</taxon>
        <taxon>Lulworthiaceae</taxon>
        <taxon>Zalerion</taxon>
    </lineage>
</organism>
<reference evidence="14" key="1">
    <citation type="submission" date="2022-07" db="EMBL/GenBank/DDBJ databases">
        <title>Draft genome sequence of Zalerion maritima ATCC 34329, a (micro)plastics degrading marine fungus.</title>
        <authorList>
            <person name="Paco A."/>
            <person name="Goncalves M.F.M."/>
            <person name="Rocha-Santos T.A.P."/>
            <person name="Alves A."/>
        </authorList>
    </citation>
    <scope>NUCLEOTIDE SEQUENCE</scope>
    <source>
        <strain evidence="14">ATCC 34329</strain>
    </source>
</reference>
<evidence type="ECO:0000256" key="6">
    <source>
        <dbReference type="ARBA" id="ARBA00022927"/>
    </source>
</evidence>
<keyword evidence="3 12" id="KW-0813">Transport</keyword>
<keyword evidence="10 12" id="KW-0496">Mitochondrion</keyword>
<comment type="caution">
    <text evidence="14">The sequence shown here is derived from an EMBL/GenBank/DDBJ whole genome shotgun (WGS) entry which is preliminary data.</text>
</comment>
<dbReference type="InterPro" id="IPR013875">
    <property type="entry name" value="Pam17"/>
</dbReference>
<proteinExistence type="inferred from homology"/>
<evidence type="ECO:0000313" key="15">
    <source>
        <dbReference type="Proteomes" id="UP001201980"/>
    </source>
</evidence>
<keyword evidence="8 12" id="KW-1133">Transmembrane helix</keyword>
<evidence type="ECO:0000256" key="2">
    <source>
        <dbReference type="ARBA" id="ARBA00006837"/>
    </source>
</evidence>
<dbReference type="AlphaFoldDB" id="A0AAD5RQJ6"/>
<dbReference type="EMBL" id="JAKWBI020000171">
    <property type="protein sequence ID" value="KAJ2900502.1"/>
    <property type="molecule type" value="Genomic_DNA"/>
</dbReference>
<evidence type="ECO:0000256" key="3">
    <source>
        <dbReference type="ARBA" id="ARBA00022448"/>
    </source>
</evidence>
<dbReference type="GO" id="GO:0001405">
    <property type="term" value="C:PAM complex, Tim23 associated import motor"/>
    <property type="evidence" value="ECO:0007669"/>
    <property type="project" value="UniProtKB-UniRule"/>
</dbReference>
<keyword evidence="7" id="KW-0809">Transit peptide</keyword>
<feature type="compositionally biased region" description="Pro residues" evidence="13">
    <location>
        <begin position="97"/>
        <end position="108"/>
    </location>
</feature>